<dbReference type="STRING" id="136037.A0A067QK04"/>
<dbReference type="eggNOG" id="KOG2972">
    <property type="taxonomic scope" value="Eukaryota"/>
</dbReference>
<dbReference type="InterPro" id="IPR048300">
    <property type="entry name" value="TACO1_YebC-like_2nd/3rd_dom"/>
</dbReference>
<dbReference type="Gene3D" id="3.30.70.980">
    <property type="match status" value="2"/>
</dbReference>
<evidence type="ECO:0000313" key="2">
    <source>
        <dbReference type="EMBL" id="KDR09380.1"/>
    </source>
</evidence>
<accession>A0A067QK04</accession>
<gene>
    <name evidence="2" type="ORF">L798_00947</name>
</gene>
<dbReference type="OMA" id="NECIPNT"/>
<dbReference type="InterPro" id="IPR029072">
    <property type="entry name" value="YebC-like"/>
</dbReference>
<dbReference type="Proteomes" id="UP000027135">
    <property type="component" value="Unassembled WGS sequence"/>
</dbReference>
<dbReference type="AlphaFoldDB" id="A0A067QK04"/>
<name>A0A067QK04_ZOONE</name>
<keyword evidence="3" id="KW-1185">Reference proteome</keyword>
<organism evidence="2 3">
    <name type="scientific">Zootermopsis nevadensis</name>
    <name type="common">Dampwood termite</name>
    <dbReference type="NCBI Taxonomy" id="136037"/>
    <lineage>
        <taxon>Eukaryota</taxon>
        <taxon>Metazoa</taxon>
        <taxon>Ecdysozoa</taxon>
        <taxon>Arthropoda</taxon>
        <taxon>Hexapoda</taxon>
        <taxon>Insecta</taxon>
        <taxon>Pterygota</taxon>
        <taxon>Neoptera</taxon>
        <taxon>Polyneoptera</taxon>
        <taxon>Dictyoptera</taxon>
        <taxon>Blattodea</taxon>
        <taxon>Blattoidea</taxon>
        <taxon>Termitoidae</taxon>
        <taxon>Termopsidae</taxon>
        <taxon>Zootermopsis</taxon>
    </lineage>
</organism>
<dbReference type="Pfam" id="PF01709">
    <property type="entry name" value="Transcrip_reg"/>
    <property type="match status" value="1"/>
</dbReference>
<evidence type="ECO:0000313" key="3">
    <source>
        <dbReference type="Proteomes" id="UP000027135"/>
    </source>
</evidence>
<dbReference type="EMBL" id="KK853247">
    <property type="protein sequence ID" value="KDR09380.1"/>
    <property type="molecule type" value="Genomic_DNA"/>
</dbReference>
<dbReference type="GO" id="GO:0005739">
    <property type="term" value="C:mitochondrion"/>
    <property type="evidence" value="ECO:0007669"/>
    <property type="project" value="TreeGrafter"/>
</dbReference>
<dbReference type="FunCoup" id="A0A067QK04">
    <property type="interactions" value="514"/>
</dbReference>
<dbReference type="PANTHER" id="PTHR12532:SF0">
    <property type="entry name" value="TRANSLATIONAL ACTIVATOR OF CYTOCHROME C OXIDASE 1"/>
    <property type="match status" value="1"/>
</dbReference>
<sequence length="180" mass="19752">MPFASIQNAIKQGKDTKCNAKVCHFEIRGPGGCTIIVSTLTDNLSRVRAGLNTAVKKCNSSFTDGAVPGLFEHKGMVEAIPPEKTSLETAVDHAIEVGAEDVTELEASEDDVLQFVCEPLVLNKVKGKLEKLQYKIKTADCEFIPKRQVTLSDADLEVVKKLYDKLEDDPDVVRLYDNIA</sequence>
<dbReference type="InterPro" id="IPR026564">
    <property type="entry name" value="Transcrip_reg_TACO1-like_dom3"/>
</dbReference>
<protein>
    <recommendedName>
        <fullName evidence="1">TACO1/YebC-like second and third domain-containing protein</fullName>
    </recommendedName>
</protein>
<evidence type="ECO:0000259" key="1">
    <source>
        <dbReference type="Pfam" id="PF01709"/>
    </source>
</evidence>
<dbReference type="SUPFAM" id="SSF75625">
    <property type="entry name" value="YebC-like"/>
    <property type="match status" value="1"/>
</dbReference>
<reference evidence="2 3" key="1">
    <citation type="journal article" date="2014" name="Nat. Commun.">
        <title>Molecular traces of alternative social organization in a termite genome.</title>
        <authorList>
            <person name="Terrapon N."/>
            <person name="Li C."/>
            <person name="Robertson H.M."/>
            <person name="Ji L."/>
            <person name="Meng X."/>
            <person name="Booth W."/>
            <person name="Chen Z."/>
            <person name="Childers C.P."/>
            <person name="Glastad K.M."/>
            <person name="Gokhale K."/>
            <person name="Gowin J."/>
            <person name="Gronenberg W."/>
            <person name="Hermansen R.A."/>
            <person name="Hu H."/>
            <person name="Hunt B.G."/>
            <person name="Huylmans A.K."/>
            <person name="Khalil S.M."/>
            <person name="Mitchell R.D."/>
            <person name="Munoz-Torres M.C."/>
            <person name="Mustard J.A."/>
            <person name="Pan H."/>
            <person name="Reese J.T."/>
            <person name="Scharf M.E."/>
            <person name="Sun F."/>
            <person name="Vogel H."/>
            <person name="Xiao J."/>
            <person name="Yang W."/>
            <person name="Yang Z."/>
            <person name="Yang Z."/>
            <person name="Zhou J."/>
            <person name="Zhu J."/>
            <person name="Brent C.S."/>
            <person name="Elsik C.G."/>
            <person name="Goodisman M.A."/>
            <person name="Liberles D.A."/>
            <person name="Roe R.M."/>
            <person name="Vargo E.L."/>
            <person name="Vilcinskas A."/>
            <person name="Wang J."/>
            <person name="Bornberg-Bauer E."/>
            <person name="Korb J."/>
            <person name="Zhang G."/>
            <person name="Liebig J."/>
        </authorList>
    </citation>
    <scope>NUCLEOTIDE SEQUENCE [LARGE SCALE GENOMIC DNA]</scope>
    <source>
        <tissue evidence="2">Whole organism</tissue>
    </source>
</reference>
<dbReference type="InParanoid" id="A0A067QK04"/>
<dbReference type="InterPro" id="IPR002876">
    <property type="entry name" value="Transcrip_reg_TACO1-like"/>
</dbReference>
<feature type="domain" description="TACO1/YebC-like second and third" evidence="1">
    <location>
        <begin position="23"/>
        <end position="179"/>
    </location>
</feature>
<dbReference type="PANTHER" id="PTHR12532">
    <property type="entry name" value="TRANSLATIONAL ACTIVATOR OF CYTOCHROME C OXIDASE 1"/>
    <property type="match status" value="1"/>
</dbReference>
<dbReference type="FunFam" id="3.30.70.980:FF:000008">
    <property type="entry name" value="Translational activator of cytochrome c oxidase 1"/>
    <property type="match status" value="1"/>
</dbReference>
<proteinExistence type="predicted"/>